<dbReference type="InterPro" id="IPR027417">
    <property type="entry name" value="P-loop_NTPase"/>
</dbReference>
<dbReference type="PANTHER" id="PTHR36978:SF4">
    <property type="entry name" value="P-LOOP CONTAINING NUCLEOSIDE TRIPHOSPHATE HYDROLASE PROTEIN"/>
    <property type="match status" value="1"/>
</dbReference>
<keyword evidence="2" id="KW-1185">Reference proteome</keyword>
<dbReference type="RefSeq" id="WP_122193736.1">
    <property type="nucleotide sequence ID" value="NZ_JBHSKC010000010.1"/>
</dbReference>
<dbReference type="InterPro" id="IPR040632">
    <property type="entry name" value="Sulfotransfer_4"/>
</dbReference>
<organism evidence="1 2">
    <name type="scientific">Actinomadura harenae</name>
    <dbReference type="NCBI Taxonomy" id="2483351"/>
    <lineage>
        <taxon>Bacteria</taxon>
        <taxon>Bacillati</taxon>
        <taxon>Actinomycetota</taxon>
        <taxon>Actinomycetes</taxon>
        <taxon>Streptosporangiales</taxon>
        <taxon>Thermomonosporaceae</taxon>
        <taxon>Actinomadura</taxon>
    </lineage>
</organism>
<gene>
    <name evidence="1" type="ORF">EBO15_08265</name>
</gene>
<name>A0A3M2M8S4_9ACTN</name>
<dbReference type="Gene3D" id="3.40.50.300">
    <property type="entry name" value="P-loop containing nucleotide triphosphate hydrolases"/>
    <property type="match status" value="1"/>
</dbReference>
<dbReference type="Pfam" id="PF17784">
    <property type="entry name" value="Sulfotransfer_4"/>
    <property type="match status" value="1"/>
</dbReference>
<evidence type="ECO:0000313" key="1">
    <source>
        <dbReference type="EMBL" id="RMI45901.1"/>
    </source>
</evidence>
<dbReference type="PANTHER" id="PTHR36978">
    <property type="entry name" value="P-LOOP CONTAINING NUCLEOTIDE TRIPHOSPHATE HYDROLASE"/>
    <property type="match status" value="1"/>
</dbReference>
<dbReference type="GO" id="GO:0016740">
    <property type="term" value="F:transferase activity"/>
    <property type="evidence" value="ECO:0007669"/>
    <property type="project" value="UniProtKB-KW"/>
</dbReference>
<protein>
    <submittedName>
        <fullName evidence="1">Sulfotransferase family protein</fullName>
    </submittedName>
</protein>
<dbReference type="Proteomes" id="UP000282674">
    <property type="component" value="Unassembled WGS sequence"/>
</dbReference>
<keyword evidence="1" id="KW-0808">Transferase</keyword>
<sequence length="237" mass="27029">MIEVIGAGLGRTGTYSLRTALEVLGFGPCHHMASLGEDPAVLQRWERLLDGGPERWEDLFAGFGSVVDWPACAYWEELADTFTGARVILTTRPADRWYDSVAQTIYKSCGPPPPNLDGLLMRLEDRLDPWLRRRRRVARTVIWDDTFQGRFTDREHAIATFHRHNRRVREHIAADRLLEFDVAEGWEPLCAFLGVPVPDEPFPHLNRAAAFQDGLARRRRRILTRRTAEKSAGSAVR</sequence>
<comment type="caution">
    <text evidence="1">The sequence shown here is derived from an EMBL/GenBank/DDBJ whole genome shotgun (WGS) entry which is preliminary data.</text>
</comment>
<accession>A0A3M2M8S4</accession>
<proteinExistence type="predicted"/>
<dbReference type="OrthoDB" id="285690at2"/>
<dbReference type="AlphaFoldDB" id="A0A3M2M8S4"/>
<reference evidence="1 2" key="1">
    <citation type="submission" date="2018-10" db="EMBL/GenBank/DDBJ databases">
        <title>Isolation from soil.</title>
        <authorList>
            <person name="Hu J."/>
        </authorList>
    </citation>
    <scope>NUCLEOTIDE SEQUENCE [LARGE SCALE GENOMIC DNA]</scope>
    <source>
        <strain evidence="1 2">NEAU-Ht49</strain>
    </source>
</reference>
<dbReference type="EMBL" id="RFFG01000011">
    <property type="protein sequence ID" value="RMI45901.1"/>
    <property type="molecule type" value="Genomic_DNA"/>
</dbReference>
<evidence type="ECO:0000313" key="2">
    <source>
        <dbReference type="Proteomes" id="UP000282674"/>
    </source>
</evidence>
<dbReference type="SUPFAM" id="SSF52540">
    <property type="entry name" value="P-loop containing nucleoside triphosphate hydrolases"/>
    <property type="match status" value="1"/>
</dbReference>